<comment type="function">
    <text evidence="9">Component of the Mediator complex, a coactivator involved in the regulated transcription of nearly all RNA polymerase II-dependent genes. Mediator functions as a bridge to convey information from gene-specific regulatory proteins to the basal RNA polymerase II transcription machinery. Mediator is recruited to promoters by direct interactions with regulatory proteins and serves as a scaffold for the assembly of a functional preinitiation complex with RNA polymerase II and the general transcription factors.</text>
</comment>
<dbReference type="Pfam" id="PF08689">
    <property type="entry name" value="Med5"/>
    <property type="match status" value="1"/>
</dbReference>
<accession>A0A367KZ78</accession>
<evidence type="ECO:0000256" key="1">
    <source>
        <dbReference type="ARBA" id="ARBA00004123"/>
    </source>
</evidence>
<keyword evidence="5 9" id="KW-0010">Activator</keyword>
<keyword evidence="12" id="KW-1185">Reference proteome</keyword>
<evidence type="ECO:0000256" key="3">
    <source>
        <dbReference type="ARBA" id="ARBA00020628"/>
    </source>
</evidence>
<dbReference type="PROSITE" id="PS51257">
    <property type="entry name" value="PROKAR_LIPOPROTEIN"/>
    <property type="match status" value="1"/>
</dbReference>
<evidence type="ECO:0000256" key="9">
    <source>
        <dbReference type="RuleBase" id="RU364142"/>
    </source>
</evidence>
<dbReference type="Proteomes" id="UP000253664">
    <property type="component" value="Unassembled WGS sequence"/>
</dbReference>
<evidence type="ECO:0000313" key="11">
    <source>
        <dbReference type="EMBL" id="RCI07474.1"/>
    </source>
</evidence>
<keyword evidence="4 9" id="KW-0805">Transcription regulation</keyword>
<evidence type="ECO:0000256" key="8">
    <source>
        <dbReference type="ARBA" id="ARBA00031256"/>
    </source>
</evidence>
<comment type="caution">
    <text evidence="11">The sequence shown here is derived from an EMBL/GenBank/DDBJ whole genome shotgun (WGS) entry which is preliminary data.</text>
</comment>
<gene>
    <name evidence="9" type="primary">MED5</name>
    <name evidence="11" type="ORF">L249_4552</name>
</gene>
<dbReference type="GO" id="GO:0003712">
    <property type="term" value="F:transcription coregulator activity"/>
    <property type="evidence" value="ECO:0007669"/>
    <property type="project" value="InterPro"/>
</dbReference>
<dbReference type="GO" id="GO:0006357">
    <property type="term" value="P:regulation of transcription by RNA polymerase II"/>
    <property type="evidence" value="ECO:0007669"/>
    <property type="project" value="InterPro"/>
</dbReference>
<dbReference type="OrthoDB" id="5322661at2759"/>
<dbReference type="PANTHER" id="PTHR35784:SF1">
    <property type="entry name" value="MEDIATOR OF RNA POLYMERASE II TRANSCRIPTION SUBUNIT 5"/>
    <property type="match status" value="1"/>
</dbReference>
<name>A0A367KZ78_9HYPO</name>
<dbReference type="PANTHER" id="PTHR35784">
    <property type="entry name" value="MEDIATOR OF RNA POLYMERASE II TRANSCRIPTION SUBUNIT 5"/>
    <property type="match status" value="1"/>
</dbReference>
<comment type="subunit">
    <text evidence="9">Component of the Mediator complex.</text>
</comment>
<organism evidence="11 12">
    <name type="scientific">Ophiocordyceps polyrhachis-furcata BCC 54312</name>
    <dbReference type="NCBI Taxonomy" id="1330021"/>
    <lineage>
        <taxon>Eukaryota</taxon>
        <taxon>Fungi</taxon>
        <taxon>Dikarya</taxon>
        <taxon>Ascomycota</taxon>
        <taxon>Pezizomycotina</taxon>
        <taxon>Sordariomycetes</taxon>
        <taxon>Hypocreomycetidae</taxon>
        <taxon>Hypocreales</taxon>
        <taxon>Ophiocordycipitaceae</taxon>
        <taxon>Ophiocordyceps</taxon>
    </lineage>
</organism>
<protein>
    <recommendedName>
        <fullName evidence="3 9">Mediator of RNA polymerase II transcription subunit 5</fullName>
    </recommendedName>
    <alternativeName>
        <fullName evidence="8 9">Mediator complex subunit 5</fullName>
    </alternativeName>
</protein>
<sequence>MDGSDKSNAALSRSLHYWTSFMLSCVNSSPNPEIDEFRNFVRIIYQEYPMPPIFIADVFLKPLYSDITLAPQFPIYIKALTQLGFVDVSSVLLTLCKYSSLNGHVLDPPPTGDDTQLIVTLPDHHGERRSWRVRKFWRLSTWFEEFFFYQLIRFLVDGSAYRDIRSTLMLVKVVCKWMALFTSVSAAFAPDPLTGVQRLRRTEDCEFSRGEEDLVITRAAFLPFLTRLVETPALVDALRHPIAQDIRRELFDTLTRFRQTLPPDTNFSERLDMFRCETLARLNPLPKNRQSDGMDELLEPAMRLENFVIPDIPISNSRAGLYIYLNAAVCHFGLDFYSLVGRPLIDDAMLLSFLHHRYQGETQSGAIDLIVASFDILANTVFRSEGPKDAHLLRSFLINKLPLLLCQLFAAQFSTASSEYCITAALNQVDTSVFPTASLMFDESRSNNPYTESVREDFCTACALHGLVRREHVERILGETSMSYEPSLEKYSKDKLVQSCLSDPDKIQGLVRDIDKMDGNVGAICQALVELIRQLCDSKETMSLKLLCSQLAHKPQSLDILLLFERLPTVLEPLCQLLDNWRYDDDQGEYQPIYEEFGGILLLVLAYAYRYNLRAADIGIVSPDSCVVKILDRAHISRPLNELTEQEKTHVNGWIHGLFGSETGGLGDDLMSSCPPQDFYLIVASLFQYIVAAYTHGYLNDDSLKSGIEYVVDTFLLPSLVPAIRFLADYLWVDQKEQKSVIKILQLILLPSSISGEASAMLSSVKNLIAKPLEYSLRSYQKQDPKNQDIEPLLRALRDNLPLSRRTGGAEHHELDSWSNSSSSGMSGAIRHTVQGLAQMHHGINVMPTSYTHRQTMAACRMVGTSRVLRAMLDEIRQQPEAYDVVAMLVCAPDVTMEPPSSGMLEAAGSAAPQRRLTLREALKAEAESCLKSDKKEEAETIVRLYRRVEAMMALPAAATMLEAPDIPPLNLTGASTGLVDGSMTGVAHGDDGEMMIHRVNLDLALSGASSGLGLGPGPRGGLHAPGDEGMFCRTLDPTMELYWGEGMDTSGE</sequence>
<dbReference type="EMBL" id="LKCN02000028">
    <property type="protein sequence ID" value="RCI07474.1"/>
    <property type="molecule type" value="Genomic_DNA"/>
</dbReference>
<evidence type="ECO:0000256" key="6">
    <source>
        <dbReference type="ARBA" id="ARBA00023163"/>
    </source>
</evidence>
<keyword evidence="7 9" id="KW-0539">Nucleus</keyword>
<evidence type="ECO:0000256" key="7">
    <source>
        <dbReference type="ARBA" id="ARBA00023242"/>
    </source>
</evidence>
<comment type="similarity">
    <text evidence="2 9">Belongs to the Mediator complex subunit 5 family.</text>
</comment>
<dbReference type="STRING" id="1330021.A0A367KZ78"/>
<evidence type="ECO:0000256" key="10">
    <source>
        <dbReference type="SAM" id="MobiDB-lite"/>
    </source>
</evidence>
<dbReference type="GO" id="GO:0016592">
    <property type="term" value="C:mediator complex"/>
    <property type="evidence" value="ECO:0007669"/>
    <property type="project" value="InterPro"/>
</dbReference>
<dbReference type="InterPro" id="IPR014801">
    <property type="entry name" value="Mediator_Med5_fun"/>
</dbReference>
<comment type="subcellular location">
    <subcellularLocation>
        <location evidence="1 9">Nucleus</location>
    </subcellularLocation>
</comment>
<evidence type="ECO:0000256" key="2">
    <source>
        <dbReference type="ARBA" id="ARBA00008782"/>
    </source>
</evidence>
<proteinExistence type="inferred from homology"/>
<reference evidence="11 12" key="1">
    <citation type="journal article" date="2015" name="BMC Genomics">
        <title>Insights from the genome of Ophiocordyceps polyrhachis-furcata to pathogenicity and host specificity in insect fungi.</title>
        <authorList>
            <person name="Wichadakul D."/>
            <person name="Kobmoo N."/>
            <person name="Ingsriswang S."/>
            <person name="Tangphatsornruang S."/>
            <person name="Chantasingh D."/>
            <person name="Luangsa-ard J.J."/>
            <person name="Eurwilaichitr L."/>
        </authorList>
    </citation>
    <scope>NUCLEOTIDE SEQUENCE [LARGE SCALE GENOMIC DNA]</scope>
    <source>
        <strain evidence="11 12">BCC 54312</strain>
    </source>
</reference>
<evidence type="ECO:0000256" key="5">
    <source>
        <dbReference type="ARBA" id="ARBA00023159"/>
    </source>
</evidence>
<keyword evidence="6 9" id="KW-0804">Transcription</keyword>
<feature type="region of interest" description="Disordered" evidence="10">
    <location>
        <begin position="805"/>
        <end position="824"/>
    </location>
</feature>
<evidence type="ECO:0000256" key="4">
    <source>
        <dbReference type="ARBA" id="ARBA00023015"/>
    </source>
</evidence>
<dbReference type="AlphaFoldDB" id="A0A367KZ78"/>
<evidence type="ECO:0000313" key="12">
    <source>
        <dbReference type="Proteomes" id="UP000253664"/>
    </source>
</evidence>